<dbReference type="PANTHER" id="PTHR23327">
    <property type="entry name" value="RING FINGER PROTEIN 127"/>
    <property type="match status" value="1"/>
</dbReference>
<keyword evidence="1" id="KW-0863">Zinc-finger</keyword>
<dbReference type="Pfam" id="PF13923">
    <property type="entry name" value="zf-C3HC4_2"/>
    <property type="match status" value="1"/>
</dbReference>
<reference evidence="4 5" key="1">
    <citation type="submission" date="2009-11" db="EMBL/GenBank/DDBJ databases">
        <title>Annotation of Allomyces macrogynus ATCC 38327.</title>
        <authorList>
            <consortium name="The Broad Institute Genome Sequencing Platform"/>
            <person name="Russ C."/>
            <person name="Cuomo C."/>
            <person name="Burger G."/>
            <person name="Gray M.W."/>
            <person name="Holland P.W.H."/>
            <person name="King N."/>
            <person name="Lang F.B.F."/>
            <person name="Roger A.J."/>
            <person name="Ruiz-Trillo I."/>
            <person name="Young S.K."/>
            <person name="Zeng Q."/>
            <person name="Gargeya S."/>
            <person name="Fitzgerald M."/>
            <person name="Haas B."/>
            <person name="Abouelleil A."/>
            <person name="Alvarado L."/>
            <person name="Arachchi H.M."/>
            <person name="Berlin A."/>
            <person name="Chapman S.B."/>
            <person name="Gearin G."/>
            <person name="Goldberg J."/>
            <person name="Griggs A."/>
            <person name="Gujja S."/>
            <person name="Hansen M."/>
            <person name="Heiman D."/>
            <person name="Howarth C."/>
            <person name="Larimer J."/>
            <person name="Lui A."/>
            <person name="MacDonald P.J.P."/>
            <person name="McCowen C."/>
            <person name="Montmayeur A."/>
            <person name="Murphy C."/>
            <person name="Neiman D."/>
            <person name="Pearson M."/>
            <person name="Priest M."/>
            <person name="Roberts A."/>
            <person name="Saif S."/>
            <person name="Shea T."/>
            <person name="Sisk P."/>
            <person name="Stolte C."/>
            <person name="Sykes S."/>
            <person name="Wortman J."/>
            <person name="Nusbaum C."/>
            <person name="Birren B."/>
        </authorList>
    </citation>
    <scope>NUCLEOTIDE SEQUENCE [LARGE SCALE GENOMIC DNA]</scope>
    <source>
        <strain evidence="4 5">ATCC 38327</strain>
    </source>
</reference>
<feature type="region of interest" description="Disordered" evidence="2">
    <location>
        <begin position="122"/>
        <end position="224"/>
    </location>
</feature>
<dbReference type="EMBL" id="GG745333">
    <property type="protein sequence ID" value="KNE58466.1"/>
    <property type="molecule type" value="Genomic_DNA"/>
</dbReference>
<dbReference type="SMART" id="SM00464">
    <property type="entry name" value="LON"/>
    <property type="match status" value="1"/>
</dbReference>
<dbReference type="SUPFAM" id="SSF57850">
    <property type="entry name" value="RING/U-box"/>
    <property type="match status" value="2"/>
</dbReference>
<evidence type="ECO:0000259" key="3">
    <source>
        <dbReference type="PROSITE" id="PS50089"/>
    </source>
</evidence>
<dbReference type="OrthoDB" id="264917at2759"/>
<dbReference type="GO" id="GO:0008270">
    <property type="term" value="F:zinc ion binding"/>
    <property type="evidence" value="ECO:0007669"/>
    <property type="project" value="UniProtKB-KW"/>
</dbReference>
<dbReference type="Pfam" id="PF02190">
    <property type="entry name" value="LON_substr_bdg"/>
    <property type="match status" value="1"/>
</dbReference>
<reference evidence="5" key="2">
    <citation type="submission" date="2009-11" db="EMBL/GenBank/DDBJ databases">
        <title>The Genome Sequence of Allomyces macrogynus strain ATCC 38327.</title>
        <authorList>
            <consortium name="The Broad Institute Genome Sequencing Platform"/>
            <person name="Russ C."/>
            <person name="Cuomo C."/>
            <person name="Shea T."/>
            <person name="Young S.K."/>
            <person name="Zeng Q."/>
            <person name="Koehrsen M."/>
            <person name="Haas B."/>
            <person name="Borodovsky M."/>
            <person name="Guigo R."/>
            <person name="Alvarado L."/>
            <person name="Berlin A."/>
            <person name="Borenstein D."/>
            <person name="Chen Z."/>
            <person name="Engels R."/>
            <person name="Freedman E."/>
            <person name="Gellesch M."/>
            <person name="Goldberg J."/>
            <person name="Griggs A."/>
            <person name="Gujja S."/>
            <person name="Heiman D."/>
            <person name="Hepburn T."/>
            <person name="Howarth C."/>
            <person name="Jen D."/>
            <person name="Larson L."/>
            <person name="Lewis B."/>
            <person name="Mehta T."/>
            <person name="Park D."/>
            <person name="Pearson M."/>
            <person name="Roberts A."/>
            <person name="Saif S."/>
            <person name="Shenoy N."/>
            <person name="Sisk P."/>
            <person name="Stolte C."/>
            <person name="Sykes S."/>
            <person name="Walk T."/>
            <person name="White J."/>
            <person name="Yandava C."/>
            <person name="Burger G."/>
            <person name="Gray M.W."/>
            <person name="Holland P.W.H."/>
            <person name="King N."/>
            <person name="Lang F.B.F."/>
            <person name="Roger A.J."/>
            <person name="Ruiz-Trillo I."/>
            <person name="Lander E."/>
            <person name="Nusbaum C."/>
        </authorList>
    </citation>
    <scope>NUCLEOTIDE SEQUENCE [LARGE SCALE GENOMIC DNA]</scope>
    <source>
        <strain evidence="5">ATCC 38327</strain>
    </source>
</reference>
<dbReference type="InterPro" id="IPR001841">
    <property type="entry name" value="Znf_RING"/>
</dbReference>
<dbReference type="InterPro" id="IPR046336">
    <property type="entry name" value="Lon_prtase_N_sf"/>
</dbReference>
<dbReference type="SUPFAM" id="SSF88697">
    <property type="entry name" value="PUA domain-like"/>
    <property type="match status" value="1"/>
</dbReference>
<dbReference type="SMART" id="SM00184">
    <property type="entry name" value="RING"/>
    <property type="match status" value="2"/>
</dbReference>
<sequence length="634" mass="66471">MTTDPCPTPADDSPSVAPALPPAPLADSLHAMAAALCCDRCRYPLARGGAAVVSLPCGHALHRACLPHIPDADPRAGENVVRSVACPVAACTARPHVWVGPGALGTDLMLTELVEKLVPPPPVIAGGAGDPTAAAAEARSPPTRSKRKRAESDGGDNDNDNGNHEDRSGGDGGGHDEAGHGGGGGGRDSRGCSPIGDGVHHGLVSRGAAGSEPHPQGGNAPAAKRSAVAVAVPVTAPPLTLAVAPASDADANADTDADAALADLEPLVECPLCYQLLLDPITLFPCGHSACRTCVLRSLDHTPVRAQQAVNQHGGTGFRCFTCRRTLLGTYSDLHYQRPNPKLAAIIATLFPEPLAARRAADPAATPPAPHDPDEPHTAPVFVCSLVFPGSPCSLHIFEPRYRLMLRRVMEPGAPRQFGMCLPDPSRGYAPMPYGVMMAVDRAEWLPDGRSLVQTTGTYVFRVLESAKPDGYVVARIQRVRDLDNVTPDSIVPSCIWSVVPQIRVRRAIGMDPRDLTLRDLDVWLHRRTERFLAGLSPRDQAAVRAQAGPLPPVGADPGAWAYWLATILPIADQNKYHLLTVPSATTRLVMVLEWWGAVAPAAGGGRARVPTMHDDGGGGGGAAQADENACLIM</sequence>
<gene>
    <name evidence="4" type="ORF">AMAG_04037</name>
</gene>
<dbReference type="InterPro" id="IPR015947">
    <property type="entry name" value="PUA-like_sf"/>
</dbReference>
<proteinExistence type="predicted"/>
<dbReference type="PROSITE" id="PS50089">
    <property type="entry name" value="ZF_RING_2"/>
    <property type="match status" value="2"/>
</dbReference>
<dbReference type="InterPro" id="IPR013083">
    <property type="entry name" value="Znf_RING/FYVE/PHD"/>
</dbReference>
<dbReference type="Gene3D" id="1.20.58.1480">
    <property type="match status" value="1"/>
</dbReference>
<evidence type="ECO:0000313" key="4">
    <source>
        <dbReference type="EMBL" id="KNE58466.1"/>
    </source>
</evidence>
<feature type="domain" description="RING-type" evidence="3">
    <location>
        <begin position="38"/>
        <end position="88"/>
    </location>
</feature>
<protein>
    <recommendedName>
        <fullName evidence="3">RING-type domain-containing protein</fullName>
    </recommendedName>
</protein>
<keyword evidence="5" id="KW-1185">Reference proteome</keyword>
<name>A0A0L0S7S3_ALLM3</name>
<evidence type="ECO:0000313" key="5">
    <source>
        <dbReference type="Proteomes" id="UP000054350"/>
    </source>
</evidence>
<dbReference type="Gene3D" id="3.30.40.10">
    <property type="entry name" value="Zinc/RING finger domain, C3HC4 (zinc finger)"/>
    <property type="match status" value="2"/>
</dbReference>
<dbReference type="eggNOG" id="KOG4159">
    <property type="taxonomic scope" value="Eukaryota"/>
</dbReference>
<dbReference type="STRING" id="578462.A0A0L0S7S3"/>
<feature type="domain" description="RING-type" evidence="3">
    <location>
        <begin position="270"/>
        <end position="324"/>
    </location>
</feature>
<evidence type="ECO:0000256" key="2">
    <source>
        <dbReference type="SAM" id="MobiDB-lite"/>
    </source>
</evidence>
<dbReference type="GO" id="GO:0061630">
    <property type="term" value="F:ubiquitin protein ligase activity"/>
    <property type="evidence" value="ECO:0007669"/>
    <property type="project" value="TreeGrafter"/>
</dbReference>
<evidence type="ECO:0000256" key="1">
    <source>
        <dbReference type="PROSITE-ProRule" id="PRU00175"/>
    </source>
</evidence>
<dbReference type="PANTHER" id="PTHR23327:SF42">
    <property type="entry name" value="LON PEPTIDASE N-TERMINAL DOMAIN AND RING FINGER PROTEIN C14F5.10C"/>
    <property type="match status" value="1"/>
</dbReference>
<dbReference type="AlphaFoldDB" id="A0A0L0S7S3"/>
<dbReference type="Proteomes" id="UP000054350">
    <property type="component" value="Unassembled WGS sequence"/>
</dbReference>
<keyword evidence="1" id="KW-0479">Metal-binding</keyword>
<dbReference type="Gene3D" id="2.30.130.40">
    <property type="entry name" value="LON domain-like"/>
    <property type="match status" value="1"/>
</dbReference>
<keyword evidence="1" id="KW-0862">Zinc</keyword>
<dbReference type="InterPro" id="IPR003111">
    <property type="entry name" value="Lon_prtase_N"/>
</dbReference>
<feature type="compositionally biased region" description="Basic and acidic residues" evidence="2">
    <location>
        <begin position="161"/>
        <end position="179"/>
    </location>
</feature>
<organism evidence="4 5">
    <name type="scientific">Allomyces macrogynus (strain ATCC 38327)</name>
    <name type="common">Allomyces javanicus var. macrogynus</name>
    <dbReference type="NCBI Taxonomy" id="578462"/>
    <lineage>
        <taxon>Eukaryota</taxon>
        <taxon>Fungi</taxon>
        <taxon>Fungi incertae sedis</taxon>
        <taxon>Blastocladiomycota</taxon>
        <taxon>Blastocladiomycetes</taxon>
        <taxon>Blastocladiales</taxon>
        <taxon>Blastocladiaceae</taxon>
        <taxon>Allomyces</taxon>
    </lineage>
</organism>
<accession>A0A0L0S7S3</accession>
<dbReference type="VEuPathDB" id="FungiDB:AMAG_04037"/>